<dbReference type="RefSeq" id="XP_023167481.1">
    <property type="nucleotide sequence ID" value="XM_023311713.2"/>
</dbReference>
<evidence type="ECO:0000259" key="3">
    <source>
        <dbReference type="Pfam" id="PF00857"/>
    </source>
</evidence>
<dbReference type="Gene3D" id="3.40.50.850">
    <property type="entry name" value="Isochorismatase-like"/>
    <property type="match status" value="1"/>
</dbReference>
<gene>
    <name evidence="5" type="primary">LOC111597157</name>
</gene>
<evidence type="ECO:0000313" key="5">
    <source>
        <dbReference type="RefSeq" id="XP_023167481.1"/>
    </source>
</evidence>
<name>A0A6J1LNE7_DROHY</name>
<dbReference type="OrthoDB" id="269496at2759"/>
<dbReference type="Pfam" id="PF00857">
    <property type="entry name" value="Isochorismatase"/>
    <property type="match status" value="1"/>
</dbReference>
<dbReference type="Proteomes" id="UP000504633">
    <property type="component" value="Unplaced"/>
</dbReference>
<protein>
    <recommendedName>
        <fullName evidence="2">Isochorismatase domain-containing protein 1</fullName>
    </recommendedName>
</protein>
<dbReference type="PANTHER" id="PTHR14119">
    <property type="entry name" value="HYDROLASE"/>
    <property type="match status" value="1"/>
</dbReference>
<sequence>MIVPEVTNIMNDIFSDKPETAVLFGIETHVCIEQTAFDLINNSINVWLVADCCASRLNQDRDLALARLRGIGCIIASTESVIFNLLSDKNHKSFKQIAPLLKKVSADVKLWLPTTSVKDKE</sequence>
<dbReference type="AlphaFoldDB" id="A0A6J1LNE7"/>
<dbReference type="SUPFAM" id="SSF52499">
    <property type="entry name" value="Isochorismatase-like hydrolases"/>
    <property type="match status" value="1"/>
</dbReference>
<dbReference type="InterPro" id="IPR036380">
    <property type="entry name" value="Isochorismatase-like_sf"/>
</dbReference>
<dbReference type="PANTHER" id="PTHR14119:SF17">
    <property type="entry name" value="ISOCHORISMATASE DOMAIN-CONTAINING PROTEIN 1"/>
    <property type="match status" value="1"/>
</dbReference>
<dbReference type="InterPro" id="IPR000868">
    <property type="entry name" value="Isochorismatase-like_dom"/>
</dbReference>
<reference evidence="5" key="1">
    <citation type="submission" date="2025-08" db="UniProtKB">
        <authorList>
            <consortium name="RefSeq"/>
        </authorList>
    </citation>
    <scope>IDENTIFICATION</scope>
    <source>
        <strain evidence="5">15085-1641.00</strain>
        <tissue evidence="5">Whole body</tissue>
    </source>
</reference>
<evidence type="ECO:0000256" key="1">
    <source>
        <dbReference type="ARBA" id="ARBA00006336"/>
    </source>
</evidence>
<feature type="domain" description="Isochorismatase-like" evidence="3">
    <location>
        <begin position="17"/>
        <end position="79"/>
    </location>
</feature>
<dbReference type="GeneID" id="111597157"/>
<dbReference type="InterPro" id="IPR050993">
    <property type="entry name" value="Isochorismatase_domain"/>
</dbReference>
<proteinExistence type="inferred from homology"/>
<organism evidence="4 5">
    <name type="scientific">Drosophila hydei</name>
    <name type="common">Fruit fly</name>
    <dbReference type="NCBI Taxonomy" id="7224"/>
    <lineage>
        <taxon>Eukaryota</taxon>
        <taxon>Metazoa</taxon>
        <taxon>Ecdysozoa</taxon>
        <taxon>Arthropoda</taxon>
        <taxon>Hexapoda</taxon>
        <taxon>Insecta</taxon>
        <taxon>Pterygota</taxon>
        <taxon>Neoptera</taxon>
        <taxon>Endopterygota</taxon>
        <taxon>Diptera</taxon>
        <taxon>Brachycera</taxon>
        <taxon>Muscomorpha</taxon>
        <taxon>Ephydroidea</taxon>
        <taxon>Drosophilidae</taxon>
        <taxon>Drosophila</taxon>
    </lineage>
</organism>
<comment type="similarity">
    <text evidence="1">Belongs to the isochorismatase family.</text>
</comment>
<evidence type="ECO:0000313" key="4">
    <source>
        <dbReference type="Proteomes" id="UP000504633"/>
    </source>
</evidence>
<keyword evidence="4" id="KW-1185">Reference proteome</keyword>
<accession>A0A6J1LNE7</accession>
<evidence type="ECO:0000256" key="2">
    <source>
        <dbReference type="ARBA" id="ARBA00040688"/>
    </source>
</evidence>